<dbReference type="AlphaFoldDB" id="A0A0D6LN78"/>
<dbReference type="InterPro" id="IPR035940">
    <property type="entry name" value="CAP_sf"/>
</dbReference>
<dbReference type="EMBL" id="KE125032">
    <property type="protein sequence ID" value="EPB72663.1"/>
    <property type="molecule type" value="Genomic_DNA"/>
</dbReference>
<dbReference type="Gene3D" id="3.40.33.10">
    <property type="entry name" value="CAP"/>
    <property type="match status" value="1"/>
</dbReference>
<name>A0A0D6LN78_9BILA</name>
<protein>
    <submittedName>
        <fullName evidence="1">Uncharacterized protein</fullName>
    </submittedName>
</protein>
<sequence length="116" mass="13531">MQTQELILPGLDCPFRRMDPAIRSLFHRFHNDLRRKAVQGQFKLDGLTYRPTSDIYEVEYDCDMEGMAEQPHDFHEVNEFGINFSNIGAPWKANMVELIQGVLQSWTETDGLQQKQ</sequence>
<dbReference type="Proteomes" id="UP000054495">
    <property type="component" value="Unassembled WGS sequence"/>
</dbReference>
<organism evidence="1 2">
    <name type="scientific">Ancylostoma ceylanicum</name>
    <dbReference type="NCBI Taxonomy" id="53326"/>
    <lineage>
        <taxon>Eukaryota</taxon>
        <taxon>Metazoa</taxon>
        <taxon>Ecdysozoa</taxon>
        <taxon>Nematoda</taxon>
        <taxon>Chromadorea</taxon>
        <taxon>Rhabditida</taxon>
        <taxon>Rhabditina</taxon>
        <taxon>Rhabditomorpha</taxon>
        <taxon>Strongyloidea</taxon>
        <taxon>Ancylostomatidae</taxon>
        <taxon>Ancylostomatinae</taxon>
        <taxon>Ancylostoma</taxon>
    </lineage>
</organism>
<evidence type="ECO:0000313" key="1">
    <source>
        <dbReference type="EMBL" id="EPB72663.1"/>
    </source>
</evidence>
<dbReference type="SUPFAM" id="SSF55797">
    <property type="entry name" value="PR-1-like"/>
    <property type="match status" value="1"/>
</dbReference>
<evidence type="ECO:0000313" key="2">
    <source>
        <dbReference type="Proteomes" id="UP000054495"/>
    </source>
</evidence>
<proteinExistence type="predicted"/>
<reference evidence="1 2" key="1">
    <citation type="submission" date="2013-05" db="EMBL/GenBank/DDBJ databases">
        <title>Draft genome of the parasitic nematode Anyclostoma ceylanicum.</title>
        <authorList>
            <person name="Mitreva M."/>
        </authorList>
    </citation>
    <scope>NUCLEOTIDE SEQUENCE [LARGE SCALE GENOMIC DNA]</scope>
</reference>
<gene>
    <name evidence="1" type="ORF">ANCCEY_08257</name>
</gene>
<accession>A0A0D6LN78</accession>
<keyword evidence="2" id="KW-1185">Reference proteome</keyword>